<sequence>MPAMPGTSLHPHGDDGIRIHHLPANTVGRDLIVGDLHGCRSLLDQALDALQFDPVADRLLSVGDLVDRGPESQACLALLEEPWFHAVAGNHEAMLVARVRSGDRDIGARDLHQLNGGNWFRGPRHVAADGTLARRLELAAALPHLLVVGDGPERYHLVHAELPAGPDAPVVTNAEIDSGLPGATPEPLLWARALMSGRAPRLPRTQRGLSTTYCGHTPEPKVRRRRSHVCLDTGACYGVLTPGRSEYALSIAARTGHGNERVHRFAA</sequence>
<dbReference type="STRING" id="406100.SAMN04488052_104292"/>
<dbReference type="Proteomes" id="UP000199657">
    <property type="component" value="Unassembled WGS sequence"/>
</dbReference>
<feature type="domain" description="Calcineurin-like phosphoesterase" evidence="1">
    <location>
        <begin position="31"/>
        <end position="192"/>
    </location>
</feature>
<dbReference type="GO" id="GO:0005737">
    <property type="term" value="C:cytoplasm"/>
    <property type="evidence" value="ECO:0007669"/>
    <property type="project" value="TreeGrafter"/>
</dbReference>
<dbReference type="Pfam" id="PF00149">
    <property type="entry name" value="Metallophos"/>
    <property type="match status" value="1"/>
</dbReference>
<accession>A0A1H8TLF8</accession>
<dbReference type="InterPro" id="IPR050126">
    <property type="entry name" value="Ap4A_hydrolase"/>
</dbReference>
<dbReference type="AlphaFoldDB" id="A0A1H8TLF8"/>
<organism evidence="2 3">
    <name type="scientific">Aquisalimonas asiatica</name>
    <dbReference type="NCBI Taxonomy" id="406100"/>
    <lineage>
        <taxon>Bacteria</taxon>
        <taxon>Pseudomonadati</taxon>
        <taxon>Pseudomonadota</taxon>
        <taxon>Gammaproteobacteria</taxon>
        <taxon>Chromatiales</taxon>
        <taxon>Ectothiorhodospiraceae</taxon>
        <taxon>Aquisalimonas</taxon>
    </lineage>
</organism>
<keyword evidence="3" id="KW-1185">Reference proteome</keyword>
<dbReference type="SUPFAM" id="SSF56300">
    <property type="entry name" value="Metallo-dependent phosphatases"/>
    <property type="match status" value="1"/>
</dbReference>
<dbReference type="InterPro" id="IPR029052">
    <property type="entry name" value="Metallo-depent_PP-like"/>
</dbReference>
<evidence type="ECO:0000259" key="1">
    <source>
        <dbReference type="Pfam" id="PF00149"/>
    </source>
</evidence>
<name>A0A1H8TLF8_9GAMM</name>
<evidence type="ECO:0000313" key="3">
    <source>
        <dbReference type="Proteomes" id="UP000199657"/>
    </source>
</evidence>
<evidence type="ECO:0000313" key="2">
    <source>
        <dbReference type="EMBL" id="SEO91661.1"/>
    </source>
</evidence>
<dbReference type="GO" id="GO:0016791">
    <property type="term" value="F:phosphatase activity"/>
    <property type="evidence" value="ECO:0007669"/>
    <property type="project" value="TreeGrafter"/>
</dbReference>
<dbReference type="GO" id="GO:0008803">
    <property type="term" value="F:bis(5'-nucleosyl)-tetraphosphatase (symmetrical) activity"/>
    <property type="evidence" value="ECO:0007669"/>
    <property type="project" value="TreeGrafter"/>
</dbReference>
<dbReference type="GO" id="GO:0110154">
    <property type="term" value="P:RNA decapping"/>
    <property type="evidence" value="ECO:0007669"/>
    <property type="project" value="TreeGrafter"/>
</dbReference>
<reference evidence="2 3" key="1">
    <citation type="submission" date="2016-10" db="EMBL/GenBank/DDBJ databases">
        <authorList>
            <person name="de Groot N.N."/>
        </authorList>
    </citation>
    <scope>NUCLEOTIDE SEQUENCE [LARGE SCALE GENOMIC DNA]</scope>
    <source>
        <strain evidence="2 3">CGMCC 1.6291</strain>
    </source>
</reference>
<protein>
    <submittedName>
        <fullName evidence="2">Serine/threonine protein phosphatase 1</fullName>
    </submittedName>
</protein>
<dbReference type="InterPro" id="IPR004843">
    <property type="entry name" value="Calcineurin-like_PHP"/>
</dbReference>
<proteinExistence type="predicted"/>
<dbReference type="Gene3D" id="3.60.21.10">
    <property type="match status" value="1"/>
</dbReference>
<dbReference type="RefSeq" id="WP_245754015.1">
    <property type="nucleotide sequence ID" value="NZ_FOEG01000004.1"/>
</dbReference>
<dbReference type="PANTHER" id="PTHR42850">
    <property type="entry name" value="METALLOPHOSPHOESTERASE"/>
    <property type="match status" value="1"/>
</dbReference>
<dbReference type="EMBL" id="FOEG01000004">
    <property type="protein sequence ID" value="SEO91661.1"/>
    <property type="molecule type" value="Genomic_DNA"/>
</dbReference>
<gene>
    <name evidence="2" type="ORF">SAMN04488052_104292</name>
</gene>
<dbReference type="PANTHER" id="PTHR42850:SF11">
    <property type="entry name" value="BIS(5'-NUCLEOSYL)-TETRAPHOSPHATASE [SYMMETRICAL]"/>
    <property type="match status" value="1"/>
</dbReference>